<keyword evidence="2" id="KW-1185">Reference proteome</keyword>
<accession>A0ABW5J7I8</accession>
<name>A0ABW5J7I8_9BACT</name>
<dbReference type="RefSeq" id="WP_340239646.1">
    <property type="nucleotide sequence ID" value="NZ_JBBEWC010000014.1"/>
</dbReference>
<organism evidence="1 2">
    <name type="scientific">Emticicia soli</name>
    <dbReference type="NCBI Taxonomy" id="2027878"/>
    <lineage>
        <taxon>Bacteria</taxon>
        <taxon>Pseudomonadati</taxon>
        <taxon>Bacteroidota</taxon>
        <taxon>Cytophagia</taxon>
        <taxon>Cytophagales</taxon>
        <taxon>Leadbetterellaceae</taxon>
        <taxon>Emticicia</taxon>
    </lineage>
</organism>
<protein>
    <submittedName>
        <fullName evidence="1">Uncharacterized protein</fullName>
    </submittedName>
</protein>
<sequence length="73" mass="8197">MLAKYPDRAKVAPMLVSKGYCDAKSQYYHGVKLHCLGKDRFKKIPKLSMIRITPANVHDLTAAKPIITQLANQ</sequence>
<evidence type="ECO:0000313" key="1">
    <source>
        <dbReference type="EMBL" id="MFD2520625.1"/>
    </source>
</evidence>
<dbReference type="EMBL" id="JBHULC010000006">
    <property type="protein sequence ID" value="MFD2520625.1"/>
    <property type="molecule type" value="Genomic_DNA"/>
</dbReference>
<comment type="caution">
    <text evidence="1">The sequence shown here is derived from an EMBL/GenBank/DDBJ whole genome shotgun (WGS) entry which is preliminary data.</text>
</comment>
<evidence type="ECO:0000313" key="2">
    <source>
        <dbReference type="Proteomes" id="UP001597510"/>
    </source>
</evidence>
<proteinExistence type="predicted"/>
<gene>
    <name evidence="1" type="ORF">ACFSR2_07010</name>
</gene>
<dbReference type="Proteomes" id="UP001597510">
    <property type="component" value="Unassembled WGS sequence"/>
</dbReference>
<reference evidence="2" key="1">
    <citation type="journal article" date="2019" name="Int. J. Syst. Evol. Microbiol.">
        <title>The Global Catalogue of Microorganisms (GCM) 10K type strain sequencing project: providing services to taxonomists for standard genome sequencing and annotation.</title>
        <authorList>
            <consortium name="The Broad Institute Genomics Platform"/>
            <consortium name="The Broad Institute Genome Sequencing Center for Infectious Disease"/>
            <person name="Wu L."/>
            <person name="Ma J."/>
        </authorList>
    </citation>
    <scope>NUCLEOTIDE SEQUENCE [LARGE SCALE GENOMIC DNA]</scope>
    <source>
        <strain evidence="2">KCTC 52344</strain>
    </source>
</reference>